<evidence type="ECO:0000313" key="3">
    <source>
        <dbReference type="EMBL" id="CAB1438753.1"/>
    </source>
</evidence>
<dbReference type="AlphaFoldDB" id="A0A9N7YNT9"/>
<sequence length="106" mass="11668">MEEEPLNTTAGSADDILERSRSPGGAASCWEDKYHRKLAICSIICGFSCIGINALIHSVKAEKTEDPREKAMARKYGIISILVWVCFLALIPVLLALISYLLTLKD</sequence>
<reference evidence="3" key="1">
    <citation type="submission" date="2020-03" db="EMBL/GenBank/DDBJ databases">
        <authorList>
            <person name="Weist P."/>
        </authorList>
    </citation>
    <scope>NUCLEOTIDE SEQUENCE</scope>
</reference>
<gene>
    <name evidence="3" type="ORF">PLEPLA_LOCUS26642</name>
</gene>
<dbReference type="Proteomes" id="UP001153269">
    <property type="component" value="Unassembled WGS sequence"/>
</dbReference>
<evidence type="ECO:0000256" key="1">
    <source>
        <dbReference type="SAM" id="MobiDB-lite"/>
    </source>
</evidence>
<keyword evidence="2" id="KW-0472">Membrane</keyword>
<name>A0A9N7YNT9_PLEPL</name>
<organism evidence="3 4">
    <name type="scientific">Pleuronectes platessa</name>
    <name type="common">European plaice</name>
    <dbReference type="NCBI Taxonomy" id="8262"/>
    <lineage>
        <taxon>Eukaryota</taxon>
        <taxon>Metazoa</taxon>
        <taxon>Chordata</taxon>
        <taxon>Craniata</taxon>
        <taxon>Vertebrata</taxon>
        <taxon>Euteleostomi</taxon>
        <taxon>Actinopterygii</taxon>
        <taxon>Neopterygii</taxon>
        <taxon>Teleostei</taxon>
        <taxon>Neoteleostei</taxon>
        <taxon>Acanthomorphata</taxon>
        <taxon>Carangaria</taxon>
        <taxon>Pleuronectiformes</taxon>
        <taxon>Pleuronectoidei</taxon>
        <taxon>Pleuronectidae</taxon>
        <taxon>Pleuronectes</taxon>
    </lineage>
</organism>
<protein>
    <submittedName>
        <fullName evidence="3">Uncharacterized protein</fullName>
    </submittedName>
</protein>
<evidence type="ECO:0000256" key="2">
    <source>
        <dbReference type="SAM" id="Phobius"/>
    </source>
</evidence>
<feature type="region of interest" description="Disordered" evidence="1">
    <location>
        <begin position="1"/>
        <end position="27"/>
    </location>
</feature>
<keyword evidence="2" id="KW-1133">Transmembrane helix</keyword>
<proteinExistence type="predicted"/>
<comment type="caution">
    <text evidence="3">The sequence shown here is derived from an EMBL/GenBank/DDBJ whole genome shotgun (WGS) entry which is preliminary data.</text>
</comment>
<keyword evidence="4" id="KW-1185">Reference proteome</keyword>
<dbReference type="EMBL" id="CADEAL010002201">
    <property type="protein sequence ID" value="CAB1438753.1"/>
    <property type="molecule type" value="Genomic_DNA"/>
</dbReference>
<accession>A0A9N7YNT9</accession>
<feature type="compositionally biased region" description="Polar residues" evidence="1">
    <location>
        <begin position="1"/>
        <end position="11"/>
    </location>
</feature>
<feature type="transmembrane region" description="Helical" evidence="2">
    <location>
        <begin position="76"/>
        <end position="102"/>
    </location>
</feature>
<evidence type="ECO:0000313" key="4">
    <source>
        <dbReference type="Proteomes" id="UP001153269"/>
    </source>
</evidence>
<feature type="transmembrane region" description="Helical" evidence="2">
    <location>
        <begin position="38"/>
        <end position="56"/>
    </location>
</feature>
<keyword evidence="2" id="KW-0812">Transmembrane</keyword>